<proteinExistence type="predicted"/>
<dbReference type="EnsemblMetazoa" id="PPA45919.1">
    <property type="protein sequence ID" value="PPA45919.1"/>
    <property type="gene ID" value="WBGene00284288"/>
</dbReference>
<dbReference type="Proteomes" id="UP000005239">
    <property type="component" value="Unassembled WGS sequence"/>
</dbReference>
<reference evidence="2" key="1">
    <citation type="journal article" date="2008" name="Nat. Genet.">
        <title>The Pristionchus pacificus genome provides a unique perspective on nematode lifestyle and parasitism.</title>
        <authorList>
            <person name="Dieterich C."/>
            <person name="Clifton S.W."/>
            <person name="Schuster L.N."/>
            <person name="Chinwalla A."/>
            <person name="Delehaunty K."/>
            <person name="Dinkelacker I."/>
            <person name="Fulton L."/>
            <person name="Fulton R."/>
            <person name="Godfrey J."/>
            <person name="Minx P."/>
            <person name="Mitreva M."/>
            <person name="Roeseler W."/>
            <person name="Tian H."/>
            <person name="Witte H."/>
            <person name="Yang S.P."/>
            <person name="Wilson R.K."/>
            <person name="Sommer R.J."/>
        </authorList>
    </citation>
    <scope>NUCLEOTIDE SEQUENCE [LARGE SCALE GENOMIC DNA]</scope>
    <source>
        <strain evidence="2">PS312</strain>
    </source>
</reference>
<keyword evidence="2" id="KW-1185">Reference proteome</keyword>
<accession>A0A2A6BZU0</accession>
<sequence length="62" mass="6553">MYMQKMIISRENMLEAPPRKNDMNSRWNAPCCMGRGAGTCSPIGWPNAIGAAAAAAAARGSP</sequence>
<protein>
    <submittedName>
        <fullName evidence="1">Uncharacterized protein</fullName>
    </submittedName>
</protein>
<evidence type="ECO:0000313" key="1">
    <source>
        <dbReference type="EnsemblMetazoa" id="PPA45919.1"/>
    </source>
</evidence>
<evidence type="ECO:0000313" key="2">
    <source>
        <dbReference type="Proteomes" id="UP000005239"/>
    </source>
</evidence>
<name>A0A2A6BZU0_PRIPA</name>
<accession>A0A8R1Z582</accession>
<dbReference type="AlphaFoldDB" id="A0A2A6BZU0"/>
<reference evidence="1" key="2">
    <citation type="submission" date="2022-06" db="UniProtKB">
        <authorList>
            <consortium name="EnsemblMetazoa"/>
        </authorList>
    </citation>
    <scope>IDENTIFICATION</scope>
    <source>
        <strain evidence="1">PS312</strain>
    </source>
</reference>
<gene>
    <name evidence="1" type="primary">WBGene00284288</name>
</gene>
<organism evidence="1 2">
    <name type="scientific">Pristionchus pacificus</name>
    <name type="common">Parasitic nematode worm</name>
    <dbReference type="NCBI Taxonomy" id="54126"/>
    <lineage>
        <taxon>Eukaryota</taxon>
        <taxon>Metazoa</taxon>
        <taxon>Ecdysozoa</taxon>
        <taxon>Nematoda</taxon>
        <taxon>Chromadorea</taxon>
        <taxon>Rhabditida</taxon>
        <taxon>Rhabditina</taxon>
        <taxon>Diplogasteromorpha</taxon>
        <taxon>Diplogasteroidea</taxon>
        <taxon>Neodiplogasteridae</taxon>
        <taxon>Pristionchus</taxon>
    </lineage>
</organism>